<dbReference type="GeneID" id="64592443"/>
<accession>A0A9P7AF53</accession>
<dbReference type="InterPro" id="IPR045138">
    <property type="entry name" value="MeCP2/MBD4"/>
</dbReference>
<comment type="subcellular location">
    <subcellularLocation>
        <location evidence="1">Nucleus</location>
    </subcellularLocation>
</comment>
<evidence type="ECO:0000313" key="6">
    <source>
        <dbReference type="Proteomes" id="UP000719766"/>
    </source>
</evidence>
<evidence type="ECO:0000256" key="2">
    <source>
        <dbReference type="ARBA" id="ARBA00023242"/>
    </source>
</evidence>
<dbReference type="GO" id="GO:0003677">
    <property type="term" value="F:DNA binding"/>
    <property type="evidence" value="ECO:0007669"/>
    <property type="project" value="InterPro"/>
</dbReference>
<evidence type="ECO:0000256" key="3">
    <source>
        <dbReference type="SAM" id="MobiDB-lite"/>
    </source>
</evidence>
<feature type="domain" description="HhH-GPD" evidence="4">
    <location>
        <begin position="28"/>
        <end position="158"/>
    </location>
</feature>
<dbReference type="EMBL" id="JABBWE010000082">
    <property type="protein sequence ID" value="KAG1787185.1"/>
    <property type="molecule type" value="Genomic_DNA"/>
</dbReference>
<keyword evidence="2" id="KW-0539">Nucleus</keyword>
<name>A0A9P7AF53_9AGAM</name>
<dbReference type="RefSeq" id="XP_041154553.1">
    <property type="nucleotide sequence ID" value="XM_041298679.1"/>
</dbReference>
<feature type="non-terminal residue" evidence="5">
    <location>
        <position position="1"/>
    </location>
</feature>
<dbReference type="GO" id="GO:0003824">
    <property type="term" value="F:catalytic activity"/>
    <property type="evidence" value="ECO:0007669"/>
    <property type="project" value="InterPro"/>
</dbReference>
<evidence type="ECO:0000256" key="1">
    <source>
        <dbReference type="ARBA" id="ARBA00004123"/>
    </source>
</evidence>
<dbReference type="Proteomes" id="UP000719766">
    <property type="component" value="Unassembled WGS sequence"/>
</dbReference>
<protein>
    <submittedName>
        <fullName evidence="5">DNA glycosylase</fullName>
    </submittedName>
</protein>
<evidence type="ECO:0000313" key="5">
    <source>
        <dbReference type="EMBL" id="KAG1787185.1"/>
    </source>
</evidence>
<dbReference type="Gene3D" id="1.10.340.30">
    <property type="entry name" value="Hypothetical protein, domain 2"/>
    <property type="match status" value="1"/>
</dbReference>
<dbReference type="GO" id="GO:0005634">
    <property type="term" value="C:nucleus"/>
    <property type="evidence" value="ECO:0007669"/>
    <property type="project" value="UniProtKB-SubCell"/>
</dbReference>
<sequence>YLISAAVSDNPWQLLIAVKLLNVTTGRYAIPVFWKLMDRWPTPRDMIEADHDELVNILRPLGLYNKRAAWMKEISQEYINDPPTDVLRPSKCRLEIPARVKITAPSYVNPRKRKHYGSPQTARKTTMPYPPTPVSHYPGVGRYALDSYRIFCMSHESEEWKQVMPEDKELIRYLRWKWAYEERKIWYPDGVGVVKGVDIPYLLILVDELMEQLEPDEFWGPTDFISG</sequence>
<dbReference type="GO" id="GO:0006285">
    <property type="term" value="P:base-excision repair, AP site formation"/>
    <property type="evidence" value="ECO:0007669"/>
    <property type="project" value="UniProtKB-ARBA"/>
</dbReference>
<dbReference type="InterPro" id="IPR003265">
    <property type="entry name" value="HhH-GPD_domain"/>
</dbReference>
<dbReference type="InterPro" id="IPR011257">
    <property type="entry name" value="DNA_glycosylase"/>
</dbReference>
<evidence type="ECO:0000259" key="4">
    <source>
        <dbReference type="Pfam" id="PF00730"/>
    </source>
</evidence>
<dbReference type="PANTHER" id="PTHR15074:SF0">
    <property type="entry name" value="METHYL-CPG-BINDING DOMAIN PROTEIN 4-LIKE PROTEIN"/>
    <property type="match status" value="1"/>
</dbReference>
<comment type="caution">
    <text evidence="5">The sequence shown here is derived from an EMBL/GenBank/DDBJ whole genome shotgun (WGS) entry which is preliminary data.</text>
</comment>
<feature type="region of interest" description="Disordered" evidence="3">
    <location>
        <begin position="111"/>
        <end position="130"/>
    </location>
</feature>
<dbReference type="Pfam" id="PF00730">
    <property type="entry name" value="HhH-GPD"/>
    <property type="match status" value="1"/>
</dbReference>
<dbReference type="SUPFAM" id="SSF48150">
    <property type="entry name" value="DNA-glycosylase"/>
    <property type="match status" value="1"/>
</dbReference>
<organism evidence="5 6">
    <name type="scientific">Suillus plorans</name>
    <dbReference type="NCBI Taxonomy" id="116603"/>
    <lineage>
        <taxon>Eukaryota</taxon>
        <taxon>Fungi</taxon>
        <taxon>Dikarya</taxon>
        <taxon>Basidiomycota</taxon>
        <taxon>Agaricomycotina</taxon>
        <taxon>Agaricomycetes</taxon>
        <taxon>Agaricomycetidae</taxon>
        <taxon>Boletales</taxon>
        <taxon>Suillineae</taxon>
        <taxon>Suillaceae</taxon>
        <taxon>Suillus</taxon>
    </lineage>
</organism>
<dbReference type="PANTHER" id="PTHR15074">
    <property type="entry name" value="METHYL-CPG-BINDING PROTEIN"/>
    <property type="match status" value="1"/>
</dbReference>
<proteinExistence type="predicted"/>
<dbReference type="OrthoDB" id="10265068at2759"/>
<dbReference type="AlphaFoldDB" id="A0A9P7AF53"/>
<reference evidence="5" key="1">
    <citation type="journal article" date="2020" name="New Phytol.">
        <title>Comparative genomics reveals dynamic genome evolution in host specialist ectomycorrhizal fungi.</title>
        <authorList>
            <person name="Lofgren L.A."/>
            <person name="Nguyen N.H."/>
            <person name="Vilgalys R."/>
            <person name="Ruytinx J."/>
            <person name="Liao H.L."/>
            <person name="Branco S."/>
            <person name="Kuo A."/>
            <person name="LaButti K."/>
            <person name="Lipzen A."/>
            <person name="Andreopoulos W."/>
            <person name="Pangilinan J."/>
            <person name="Riley R."/>
            <person name="Hundley H."/>
            <person name="Na H."/>
            <person name="Barry K."/>
            <person name="Grigoriev I.V."/>
            <person name="Stajich J.E."/>
            <person name="Kennedy P.G."/>
        </authorList>
    </citation>
    <scope>NUCLEOTIDE SEQUENCE</scope>
    <source>
        <strain evidence="5">S12</strain>
    </source>
</reference>
<keyword evidence="6" id="KW-1185">Reference proteome</keyword>
<gene>
    <name evidence="5" type="ORF">HD556DRAFT_1247206</name>
</gene>